<keyword evidence="4" id="KW-1185">Reference proteome</keyword>
<keyword evidence="2" id="KW-0812">Transmembrane</keyword>
<evidence type="ECO:0000256" key="2">
    <source>
        <dbReference type="SAM" id="Phobius"/>
    </source>
</evidence>
<dbReference type="GeneID" id="36324700"/>
<feature type="region of interest" description="Disordered" evidence="1">
    <location>
        <begin position="258"/>
        <end position="283"/>
    </location>
</feature>
<dbReference type="Proteomes" id="UP000194127">
    <property type="component" value="Unassembled WGS sequence"/>
</dbReference>
<dbReference type="AlphaFoldDB" id="A0A1X6MPM5"/>
<reference evidence="3 4" key="1">
    <citation type="submission" date="2017-04" db="EMBL/GenBank/DDBJ databases">
        <title>Genome Sequence of the Model Brown-Rot Fungus Postia placenta SB12.</title>
        <authorList>
            <consortium name="DOE Joint Genome Institute"/>
            <person name="Gaskell J."/>
            <person name="Kersten P."/>
            <person name="Larrondo L.F."/>
            <person name="Canessa P."/>
            <person name="Martinez D."/>
            <person name="Hibbett D."/>
            <person name="Schmoll M."/>
            <person name="Kubicek C.P."/>
            <person name="Martinez A.T."/>
            <person name="Yadav J."/>
            <person name="Master E."/>
            <person name="Magnuson J.K."/>
            <person name="James T."/>
            <person name="Yaver D."/>
            <person name="Berka R."/>
            <person name="Labutti K."/>
            <person name="Lipzen A."/>
            <person name="Aerts A."/>
            <person name="Barry K."/>
            <person name="Henrissat B."/>
            <person name="Blanchette R."/>
            <person name="Grigoriev I."/>
            <person name="Cullen D."/>
        </authorList>
    </citation>
    <scope>NUCLEOTIDE SEQUENCE [LARGE SCALE GENOMIC DNA]</scope>
    <source>
        <strain evidence="3 4">MAD-698-R-SB12</strain>
    </source>
</reference>
<dbReference type="RefSeq" id="XP_024335013.1">
    <property type="nucleotide sequence ID" value="XM_024479750.1"/>
</dbReference>
<name>A0A1X6MPM5_9APHY</name>
<keyword evidence="2" id="KW-1133">Transmembrane helix</keyword>
<evidence type="ECO:0000313" key="4">
    <source>
        <dbReference type="Proteomes" id="UP000194127"/>
    </source>
</evidence>
<dbReference type="EMBL" id="KZ110605">
    <property type="protein sequence ID" value="OSX58219.1"/>
    <property type="molecule type" value="Genomic_DNA"/>
</dbReference>
<evidence type="ECO:0000313" key="3">
    <source>
        <dbReference type="EMBL" id="OSX58219.1"/>
    </source>
</evidence>
<accession>A0A1X6MPM5</accession>
<proteinExistence type="predicted"/>
<protein>
    <submittedName>
        <fullName evidence="3">Uncharacterized protein</fullName>
    </submittedName>
</protein>
<gene>
    <name evidence="3" type="ORF">POSPLADRAFT_1049462</name>
</gene>
<feature type="transmembrane region" description="Helical" evidence="2">
    <location>
        <begin position="12"/>
        <end position="34"/>
    </location>
</feature>
<organism evidence="3 4">
    <name type="scientific">Postia placenta MAD-698-R-SB12</name>
    <dbReference type="NCBI Taxonomy" id="670580"/>
    <lineage>
        <taxon>Eukaryota</taxon>
        <taxon>Fungi</taxon>
        <taxon>Dikarya</taxon>
        <taxon>Basidiomycota</taxon>
        <taxon>Agaricomycotina</taxon>
        <taxon>Agaricomycetes</taxon>
        <taxon>Polyporales</taxon>
        <taxon>Adustoporiaceae</taxon>
        <taxon>Rhodonia</taxon>
    </lineage>
</organism>
<sequence>MYYISEYPKDKTFIKVLGLLGLTRIQVALLWYIFPFHASIVWHYTIRVRCDLIESARLFNTASVRHQTLNAITEKVLRGKLVYQWSLTILLNEIGYTGFSFVDLVRLQHPIFPAIFGAVKVTGILQALTASLADICASIALNLILSQNKSDLNFKTTNRMIQKLSVYVVNRGILTTLNARHYVGMDGRKYLSNGLTTMDLPDVDIPLSNDLPLVRRTKPIITVHRAAHQGCTVQDEKGDAECQNCSLKEPGAARLEAAPTSANLTDKGDCKESDDISEIPADS</sequence>
<keyword evidence="2" id="KW-0472">Membrane</keyword>
<evidence type="ECO:0000256" key="1">
    <source>
        <dbReference type="SAM" id="MobiDB-lite"/>
    </source>
</evidence>
<dbReference type="OrthoDB" id="3046149at2759"/>